<dbReference type="OrthoDB" id="2898699at2"/>
<feature type="transmembrane region" description="Helical" evidence="1">
    <location>
        <begin position="63"/>
        <end position="85"/>
    </location>
</feature>
<evidence type="ECO:0000313" key="3">
    <source>
        <dbReference type="Proteomes" id="UP000441354"/>
    </source>
</evidence>
<reference evidence="2 3" key="1">
    <citation type="journal article" date="2014" name="Arch. Microbiol.">
        <title>Bacillus mesophilum sp. nov., strain IITR-54T, a novel 4-chlorobiphenyl dechlorinating bacterium.</title>
        <authorList>
            <person name="Manickam N."/>
            <person name="Singh N.K."/>
            <person name="Bajaj A."/>
            <person name="Kumar R.M."/>
            <person name="Kaur G."/>
            <person name="Kaur N."/>
            <person name="Bala M."/>
            <person name="Kumar A."/>
            <person name="Mayilraj S."/>
        </authorList>
    </citation>
    <scope>NUCLEOTIDE SEQUENCE [LARGE SCALE GENOMIC DNA]</scope>
    <source>
        <strain evidence="2 3">IITR-54</strain>
    </source>
</reference>
<dbReference type="Pfam" id="PF14074">
    <property type="entry name" value="DUF4257"/>
    <property type="match status" value="1"/>
</dbReference>
<evidence type="ECO:0000256" key="1">
    <source>
        <dbReference type="SAM" id="Phobius"/>
    </source>
</evidence>
<comment type="caution">
    <text evidence="2">The sequence shown here is derived from an EMBL/GenBank/DDBJ whole genome shotgun (WGS) entry which is preliminary data.</text>
</comment>
<organism evidence="2 3">
    <name type="scientific">Bacillus mesophilum</name>
    <dbReference type="NCBI Taxonomy" id="1071718"/>
    <lineage>
        <taxon>Bacteria</taxon>
        <taxon>Bacillati</taxon>
        <taxon>Bacillota</taxon>
        <taxon>Bacilli</taxon>
        <taxon>Bacillales</taxon>
        <taxon>Bacillaceae</taxon>
        <taxon>Bacillus</taxon>
    </lineage>
</organism>
<keyword evidence="1" id="KW-0472">Membrane</keyword>
<feature type="transmembrane region" description="Helical" evidence="1">
    <location>
        <begin position="36"/>
        <end position="57"/>
    </location>
</feature>
<dbReference type="AlphaFoldDB" id="A0A7V7RQ71"/>
<keyword evidence="1" id="KW-0812">Transmembrane</keyword>
<sequence length="95" mass="10230">MLLNMLLSFCIGAFVGVAAHIQKNGKLIKPRKTKRFIYLGFFEDVIMGALAAVLVVLSANPESVIAVIVTAMIAGLGGEAILKGLDLLKMREKKE</sequence>
<dbReference type="InterPro" id="IPR025353">
    <property type="entry name" value="DUF4257"/>
</dbReference>
<name>A0A7V7RQ71_9BACI</name>
<keyword evidence="3" id="KW-1185">Reference proteome</keyword>
<dbReference type="EMBL" id="WBOT01000001">
    <property type="protein sequence ID" value="KAB2335528.1"/>
    <property type="molecule type" value="Genomic_DNA"/>
</dbReference>
<evidence type="ECO:0000313" key="2">
    <source>
        <dbReference type="EMBL" id="KAB2335528.1"/>
    </source>
</evidence>
<accession>A0A7V7RQ71</accession>
<protein>
    <submittedName>
        <fullName evidence="2">DUF4257 domain-containing protein</fullName>
    </submittedName>
</protein>
<proteinExistence type="predicted"/>
<keyword evidence="1" id="KW-1133">Transmembrane helix</keyword>
<gene>
    <name evidence="2" type="ORF">F7732_02840</name>
</gene>
<dbReference type="RefSeq" id="WP_151572151.1">
    <property type="nucleotide sequence ID" value="NZ_WBOT01000001.1"/>
</dbReference>
<feature type="transmembrane region" description="Helical" evidence="1">
    <location>
        <begin position="6"/>
        <end position="24"/>
    </location>
</feature>
<dbReference type="Proteomes" id="UP000441354">
    <property type="component" value="Unassembled WGS sequence"/>
</dbReference>